<dbReference type="VEuPathDB" id="FungiDB:Z518_02084"/>
<dbReference type="HOGENOM" id="CLU_009030_2_0_1"/>
<sequence>MSPSTSSSRKRTKTFTGCWTCRSRKLKCDEAPTISILGSAEIDEALSTIDNCPWTGYGEAGLTTTRGPFGVFQVSTSANSLPSTSVEFRTNDAQPGRWNETTLENPQIQEYLSTVFEEDSIRNGHSRQPSQNSSQSPPDFNLTQQNEPYSPFFDQNPYHSPSVSRPGLHFPHETPCFVDRFGQQDLNWPSSGDPTFQYEEDDEIEDPLSLSFYQPRSTFMSHDNRFLLQHYMHKVVKLFCVIDNTKSPWRSFHLPRALQSCGELGAFGATSNARNALLHAILSVSAYILVNNLTIAGQDKDIGKWSRMALQLRYKAIRLLKHSVEHDLHSKSKPKYKELLAAMLSMITIDVVSGDTGTCSLHLSGCEQLIRSASKTKTKYSPKARALHRIFFYLRTIHASTTLDKQDCHPNCQAQSAASGPPDDALETDRVDDDDWLEMGDSSSTDMTSCEYIYGVPQSLLVVMRNAIRVVQLVARFRRRNPGVLYSTKLAEMCDDIDEEILNWPIESELSKCSSVLRGDNTGKIIDHQTRAFHHAIVLYFSQHVRLIHHRHLRPYVESVLSHLEAIEKIKDESKVYAGPLFWPAFIAASEAFDASLQVRFKAWFDRAKRYGFQAAWGGNAIALEVWNKDSTPKSRVTSQWRAIAEERQAELMLT</sequence>
<dbReference type="Proteomes" id="UP000053617">
    <property type="component" value="Unassembled WGS sequence"/>
</dbReference>
<dbReference type="STRING" id="1442369.A0A0D2IW14"/>
<dbReference type="InterPro" id="IPR050675">
    <property type="entry name" value="OAF3"/>
</dbReference>
<feature type="compositionally biased region" description="Low complexity" evidence="5">
    <location>
        <begin position="126"/>
        <end position="138"/>
    </location>
</feature>
<protein>
    <recommendedName>
        <fullName evidence="8">Zn(2)-C6 fungal-type domain-containing protein</fullName>
    </recommendedName>
</protein>
<dbReference type="Pfam" id="PF11951">
    <property type="entry name" value="Fungal_trans_2"/>
    <property type="match status" value="1"/>
</dbReference>
<keyword evidence="2" id="KW-0238">DNA-binding</keyword>
<evidence type="ECO:0008006" key="8">
    <source>
        <dbReference type="Google" id="ProtNLM"/>
    </source>
</evidence>
<dbReference type="PANTHER" id="PTHR31069:SF32">
    <property type="entry name" value="ARGININE METABOLISM REGULATION PROTEIN II"/>
    <property type="match status" value="1"/>
</dbReference>
<dbReference type="SUPFAM" id="SSF57701">
    <property type="entry name" value="Zn2/Cys6 DNA-binding domain"/>
    <property type="match status" value="1"/>
</dbReference>
<dbReference type="RefSeq" id="XP_013274567.1">
    <property type="nucleotide sequence ID" value="XM_013419113.1"/>
</dbReference>
<evidence type="ECO:0000313" key="7">
    <source>
        <dbReference type="Proteomes" id="UP000053617"/>
    </source>
</evidence>
<dbReference type="CDD" id="cd12148">
    <property type="entry name" value="fungal_TF_MHR"/>
    <property type="match status" value="1"/>
</dbReference>
<evidence type="ECO:0000256" key="5">
    <source>
        <dbReference type="SAM" id="MobiDB-lite"/>
    </source>
</evidence>
<keyword evidence="3" id="KW-0804">Transcription</keyword>
<dbReference type="PANTHER" id="PTHR31069">
    <property type="entry name" value="OLEATE-ACTIVATED TRANSCRIPTION FACTOR 1-RELATED"/>
    <property type="match status" value="1"/>
</dbReference>
<keyword evidence="4" id="KW-0539">Nucleus</keyword>
<dbReference type="InterPro" id="IPR021858">
    <property type="entry name" value="Fun_TF"/>
</dbReference>
<proteinExistence type="predicted"/>
<evidence type="ECO:0000256" key="1">
    <source>
        <dbReference type="ARBA" id="ARBA00023015"/>
    </source>
</evidence>
<feature type="region of interest" description="Disordered" evidence="5">
    <location>
        <begin position="86"/>
        <end position="105"/>
    </location>
</feature>
<dbReference type="GeneID" id="25290155"/>
<reference evidence="6 7" key="1">
    <citation type="submission" date="2015-01" db="EMBL/GenBank/DDBJ databases">
        <title>The Genome Sequence of Rhinocladiella mackenzie CBS 650.93.</title>
        <authorList>
            <consortium name="The Broad Institute Genomics Platform"/>
            <person name="Cuomo C."/>
            <person name="de Hoog S."/>
            <person name="Gorbushina A."/>
            <person name="Stielow B."/>
            <person name="Teixiera M."/>
            <person name="Abouelleil A."/>
            <person name="Chapman S.B."/>
            <person name="Priest M."/>
            <person name="Young S.K."/>
            <person name="Wortman J."/>
            <person name="Nusbaum C."/>
            <person name="Birren B."/>
        </authorList>
    </citation>
    <scope>NUCLEOTIDE SEQUENCE [LARGE SCALE GENOMIC DNA]</scope>
    <source>
        <strain evidence="6 7">CBS 650.93</strain>
    </source>
</reference>
<dbReference type="InterPro" id="IPR001138">
    <property type="entry name" value="Zn2Cys6_DnaBD"/>
</dbReference>
<keyword evidence="1" id="KW-0805">Transcription regulation</keyword>
<evidence type="ECO:0000256" key="2">
    <source>
        <dbReference type="ARBA" id="ARBA00023125"/>
    </source>
</evidence>
<dbReference type="GO" id="GO:0003677">
    <property type="term" value="F:DNA binding"/>
    <property type="evidence" value="ECO:0007669"/>
    <property type="project" value="UniProtKB-KW"/>
</dbReference>
<dbReference type="GO" id="GO:0008270">
    <property type="term" value="F:zinc ion binding"/>
    <property type="evidence" value="ECO:0007669"/>
    <property type="project" value="InterPro"/>
</dbReference>
<gene>
    <name evidence="6" type="ORF">Z518_02084</name>
</gene>
<evidence type="ECO:0000313" key="6">
    <source>
        <dbReference type="EMBL" id="KIX07431.1"/>
    </source>
</evidence>
<dbReference type="EMBL" id="KN847476">
    <property type="protein sequence ID" value="KIX07431.1"/>
    <property type="molecule type" value="Genomic_DNA"/>
</dbReference>
<feature type="region of interest" description="Disordered" evidence="5">
    <location>
        <begin position="120"/>
        <end position="158"/>
    </location>
</feature>
<accession>A0A0D2IW14</accession>
<dbReference type="CDD" id="cd00067">
    <property type="entry name" value="GAL4"/>
    <property type="match status" value="1"/>
</dbReference>
<dbReference type="OrthoDB" id="3477330at2759"/>
<dbReference type="InterPro" id="IPR036864">
    <property type="entry name" value="Zn2-C6_fun-type_DNA-bd_sf"/>
</dbReference>
<dbReference type="GO" id="GO:0000981">
    <property type="term" value="F:DNA-binding transcription factor activity, RNA polymerase II-specific"/>
    <property type="evidence" value="ECO:0007669"/>
    <property type="project" value="InterPro"/>
</dbReference>
<dbReference type="AlphaFoldDB" id="A0A0D2IW14"/>
<keyword evidence="7" id="KW-1185">Reference proteome</keyword>
<name>A0A0D2IW14_9EURO</name>
<evidence type="ECO:0000256" key="4">
    <source>
        <dbReference type="ARBA" id="ARBA00023242"/>
    </source>
</evidence>
<organism evidence="6 7">
    <name type="scientific">Rhinocladiella mackenziei CBS 650.93</name>
    <dbReference type="NCBI Taxonomy" id="1442369"/>
    <lineage>
        <taxon>Eukaryota</taxon>
        <taxon>Fungi</taxon>
        <taxon>Dikarya</taxon>
        <taxon>Ascomycota</taxon>
        <taxon>Pezizomycotina</taxon>
        <taxon>Eurotiomycetes</taxon>
        <taxon>Chaetothyriomycetidae</taxon>
        <taxon>Chaetothyriales</taxon>
        <taxon>Herpotrichiellaceae</taxon>
        <taxon>Rhinocladiella</taxon>
    </lineage>
</organism>
<evidence type="ECO:0000256" key="3">
    <source>
        <dbReference type="ARBA" id="ARBA00023163"/>
    </source>
</evidence>